<dbReference type="CDD" id="cd00130">
    <property type="entry name" value="PAS"/>
    <property type="match status" value="1"/>
</dbReference>
<dbReference type="InterPro" id="IPR035965">
    <property type="entry name" value="PAS-like_dom_sf"/>
</dbReference>
<dbReference type="SUPFAM" id="SSF55785">
    <property type="entry name" value="PYP-like sensor domain (PAS domain)"/>
    <property type="match status" value="1"/>
</dbReference>
<feature type="transmembrane region" description="Helical" evidence="14">
    <location>
        <begin position="86"/>
        <end position="115"/>
    </location>
</feature>
<evidence type="ECO:0000256" key="4">
    <source>
        <dbReference type="ARBA" id="ARBA00022475"/>
    </source>
</evidence>
<keyword evidence="6 14" id="KW-0812">Transmembrane</keyword>
<evidence type="ECO:0000256" key="12">
    <source>
        <dbReference type="PROSITE-ProRule" id="PRU00110"/>
    </source>
</evidence>
<dbReference type="EMBL" id="JBELOE010000211">
    <property type="protein sequence ID" value="MER2492433.1"/>
    <property type="molecule type" value="Genomic_DNA"/>
</dbReference>
<dbReference type="PROSITE" id="PS50113">
    <property type="entry name" value="PAC"/>
    <property type="match status" value="1"/>
</dbReference>
<dbReference type="InterPro" id="IPR036890">
    <property type="entry name" value="HATPase_C_sf"/>
</dbReference>
<evidence type="ECO:0000256" key="3">
    <source>
        <dbReference type="ARBA" id="ARBA00012438"/>
    </source>
</evidence>
<feature type="domain" description="Response regulatory" evidence="16">
    <location>
        <begin position="947"/>
        <end position="1065"/>
    </location>
</feature>
<feature type="transmembrane region" description="Helical" evidence="14">
    <location>
        <begin position="31"/>
        <end position="49"/>
    </location>
</feature>
<evidence type="ECO:0000313" key="20">
    <source>
        <dbReference type="Proteomes" id="UP001467690"/>
    </source>
</evidence>
<keyword evidence="11 14" id="KW-0472">Membrane</keyword>
<dbReference type="InterPro" id="IPR011006">
    <property type="entry name" value="CheY-like_superfamily"/>
</dbReference>
<dbReference type="SMART" id="SM00448">
    <property type="entry name" value="REC"/>
    <property type="match status" value="2"/>
</dbReference>
<dbReference type="Pfam" id="PF08447">
    <property type="entry name" value="PAS_3"/>
    <property type="match status" value="1"/>
</dbReference>
<feature type="domain" description="Histidine kinase" evidence="15">
    <location>
        <begin position="556"/>
        <end position="781"/>
    </location>
</feature>
<evidence type="ECO:0000256" key="6">
    <source>
        <dbReference type="ARBA" id="ARBA00022692"/>
    </source>
</evidence>
<dbReference type="SUPFAM" id="SSF52172">
    <property type="entry name" value="CheY-like"/>
    <property type="match status" value="2"/>
</dbReference>
<dbReference type="Pfam" id="PF00512">
    <property type="entry name" value="HisKA"/>
    <property type="match status" value="1"/>
</dbReference>
<keyword evidence="8" id="KW-0067">ATP-binding</keyword>
<sequence>MVTFSLYIFLYIALVIVLVSALFAWTKCKDWSVPLASSALVLLLIEGWVQQMSASYWVALVVLSSLVALLNSKLKAKKHFVLRDYVSLSLFVIGVALLTLSEPLFFGGLCCIYAAAVYVQNNLTSISNRFRHHHALIVTLSSFALIVAFTYTLELKQQTFKQQKLTLISSHIEQLFTQRWQNLRYALVRLNDRVNSPQQYIDSRYHTIDAKNYVNQIDAIVAIARVKQTQIEWQIPENSEFSAKFKSVVKLIERGEKVSYLHSGKHKQLTENQLLVVFPVHDSNSHLMILVDQQKLWAPLTKYAASEGVWLNVRLALAQPFIQQLQMPDAEKWHDFSAIQPNWQLQVAFMPKREINLTLFNSNYVLVLGFACSCLFGLVLYLFLVTRRQSRALTQQIEEREELHAKFITEKNRTEISAEVSALGVWEWDVKSGALVWDSKMHDIYETPQAIQDNLGYAFWQQSVHPEDISNAEQTIANALDSKSEWNYEFRIITPSKACKYVKANARPILNEQGEVVKLVGGNMEITHERTLEARLLEAKEAAEQANHAKSTFLANMSHEIRTPMNGVIGITELLQTTELTAQQQDYLNMIASSAESLLGLLNNILDISKVESGQLEIERTPFYFAERTGDAIKSFAPLAHSKNISLDFYISPDIPDCVLGDPVRLNQIIFNLVGNAVKFTAKGGVTVEMLRDEQQSAAADTSFTLQIVVSDTGCGISDDEQAKIFEPFKQADSSTTRKYGGSGLGLTIVQQLVALLGGNLELISEKKLGSKFIISLPMLESDECEKHDEAPWQRTKNAFKGLKCLVVDDNEINRRWLKDMMTAWGCKVDLANSGKQAFNLIKHSNKNGNLYDVLLLDNLMPGMTGVELIKELTQQNQTWPSVIMMLSSSIVSSDYSELTALGIDEILTKPVKQSEIFNSILALVDVNQAPDEREPESQQPLAKSLNILVAEDNFVNQKLLKELLESREHNVTIVNDGIEAQYHAKTGAYDLILMDVQMPNMDGLEATKRIRAFEQTSDINNWIIGLTANALKGDKELCLQAGMDLYMTKPINGAKLISIIEKGPVSERLKSNKKLQDAPSDAPLNSGYSASQYYAQIDNTALFDLERGLLSTGNDNALLDDVIALVLSVLPEITSELQEAMENYEEQKFKAGLHKLKGMLGNLANNCVTEIIADLEYSPSGEHGLELSEKMAVIQHLIDKLSNELQNYNEKGN</sequence>
<dbReference type="RefSeq" id="WP_350401950.1">
    <property type="nucleotide sequence ID" value="NZ_JBELOE010000211.1"/>
</dbReference>
<evidence type="ECO:0000256" key="5">
    <source>
        <dbReference type="ARBA" id="ARBA00022553"/>
    </source>
</evidence>
<dbReference type="InterPro" id="IPR003594">
    <property type="entry name" value="HATPase_dom"/>
</dbReference>
<keyword evidence="20" id="KW-1185">Reference proteome</keyword>
<dbReference type="CDD" id="cd17546">
    <property type="entry name" value="REC_hyHK_CKI1_RcsC-like"/>
    <property type="match status" value="1"/>
</dbReference>
<evidence type="ECO:0000256" key="2">
    <source>
        <dbReference type="ARBA" id="ARBA00004651"/>
    </source>
</evidence>
<feature type="transmembrane region" description="Helical" evidence="14">
    <location>
        <begin position="6"/>
        <end position="24"/>
    </location>
</feature>
<dbReference type="InterPro" id="IPR013655">
    <property type="entry name" value="PAS_fold_3"/>
</dbReference>
<evidence type="ECO:0000313" key="19">
    <source>
        <dbReference type="EMBL" id="MER2492433.1"/>
    </source>
</evidence>
<dbReference type="Gene3D" id="3.30.565.10">
    <property type="entry name" value="Histidine kinase-like ATPase, C-terminal domain"/>
    <property type="match status" value="1"/>
</dbReference>
<dbReference type="PANTHER" id="PTHR45339">
    <property type="entry name" value="HYBRID SIGNAL TRANSDUCTION HISTIDINE KINASE J"/>
    <property type="match status" value="1"/>
</dbReference>
<keyword evidence="9 14" id="KW-1133">Transmembrane helix</keyword>
<evidence type="ECO:0000256" key="8">
    <source>
        <dbReference type="ARBA" id="ARBA00022840"/>
    </source>
</evidence>
<keyword evidence="4" id="KW-1003">Cell membrane</keyword>
<dbReference type="CDD" id="cd16922">
    <property type="entry name" value="HATPase_EvgS-ArcB-TorS-like"/>
    <property type="match status" value="1"/>
</dbReference>
<dbReference type="Pfam" id="PF02518">
    <property type="entry name" value="HATPase_c"/>
    <property type="match status" value="1"/>
</dbReference>
<feature type="transmembrane region" description="Helical" evidence="14">
    <location>
        <begin position="55"/>
        <end position="74"/>
    </location>
</feature>
<evidence type="ECO:0000259" key="18">
    <source>
        <dbReference type="PROSITE" id="PS50894"/>
    </source>
</evidence>
<dbReference type="InterPro" id="IPR005467">
    <property type="entry name" value="His_kinase_dom"/>
</dbReference>
<dbReference type="InterPro" id="IPR008207">
    <property type="entry name" value="Sig_transdc_His_kin_Hpt_dom"/>
</dbReference>
<dbReference type="InterPro" id="IPR000014">
    <property type="entry name" value="PAS"/>
</dbReference>
<evidence type="ECO:0000256" key="13">
    <source>
        <dbReference type="PROSITE-ProRule" id="PRU00169"/>
    </source>
</evidence>
<dbReference type="PROSITE" id="PS50894">
    <property type="entry name" value="HPT"/>
    <property type="match status" value="1"/>
</dbReference>
<evidence type="ECO:0000256" key="9">
    <source>
        <dbReference type="ARBA" id="ARBA00022989"/>
    </source>
</evidence>
<dbReference type="SUPFAM" id="SSF47226">
    <property type="entry name" value="Histidine-containing phosphotransfer domain, HPT domain"/>
    <property type="match status" value="1"/>
</dbReference>
<evidence type="ECO:0000256" key="10">
    <source>
        <dbReference type="ARBA" id="ARBA00023012"/>
    </source>
</evidence>
<feature type="transmembrane region" description="Helical" evidence="14">
    <location>
        <begin position="135"/>
        <end position="153"/>
    </location>
</feature>
<comment type="subcellular location">
    <subcellularLocation>
        <location evidence="2">Cell membrane</location>
        <topology evidence="2">Multi-pass membrane protein</topology>
    </subcellularLocation>
</comment>
<protein>
    <recommendedName>
        <fullName evidence="3">histidine kinase</fullName>
        <ecNumber evidence="3">2.7.13.3</ecNumber>
    </recommendedName>
</protein>
<dbReference type="InterPro" id="IPR000700">
    <property type="entry name" value="PAS-assoc_C"/>
</dbReference>
<reference evidence="19 20" key="1">
    <citation type="submission" date="2024-06" db="EMBL/GenBank/DDBJ databases">
        <authorList>
            <person name="Chen R.Y."/>
        </authorList>
    </citation>
    <scope>NUCLEOTIDE SEQUENCE [LARGE SCALE GENOMIC DNA]</scope>
    <source>
        <strain evidence="19 20">D2</strain>
    </source>
</reference>
<evidence type="ECO:0000259" key="17">
    <source>
        <dbReference type="PROSITE" id="PS50113"/>
    </source>
</evidence>
<keyword evidence="10" id="KW-0902">Two-component regulatory system</keyword>
<feature type="modified residue" description="4-aspartylphosphate" evidence="13">
    <location>
        <position position="996"/>
    </location>
</feature>
<dbReference type="PROSITE" id="PS50110">
    <property type="entry name" value="RESPONSE_REGULATORY"/>
    <property type="match status" value="2"/>
</dbReference>
<dbReference type="InterPro" id="IPR003661">
    <property type="entry name" value="HisK_dim/P_dom"/>
</dbReference>
<keyword evidence="7" id="KW-0547">Nucleotide-binding</keyword>
<gene>
    <name evidence="19" type="ORF">ABS311_11130</name>
</gene>
<evidence type="ECO:0000256" key="11">
    <source>
        <dbReference type="ARBA" id="ARBA00023136"/>
    </source>
</evidence>
<proteinExistence type="predicted"/>
<feature type="modified residue" description="Phosphohistidine" evidence="12">
    <location>
        <position position="1155"/>
    </location>
</feature>
<dbReference type="CDD" id="cd00156">
    <property type="entry name" value="REC"/>
    <property type="match status" value="1"/>
</dbReference>
<name>A0ABV1RHL0_9ALTE</name>
<feature type="domain" description="Response regulatory" evidence="16">
    <location>
        <begin position="804"/>
        <end position="925"/>
    </location>
</feature>
<dbReference type="InterPro" id="IPR036097">
    <property type="entry name" value="HisK_dim/P_sf"/>
</dbReference>
<evidence type="ECO:0000259" key="15">
    <source>
        <dbReference type="PROSITE" id="PS50109"/>
    </source>
</evidence>
<dbReference type="Gene3D" id="1.20.120.160">
    <property type="entry name" value="HPT domain"/>
    <property type="match status" value="1"/>
</dbReference>
<dbReference type="Proteomes" id="UP001467690">
    <property type="component" value="Unassembled WGS sequence"/>
</dbReference>
<dbReference type="PROSITE" id="PS50109">
    <property type="entry name" value="HIS_KIN"/>
    <property type="match status" value="1"/>
</dbReference>
<comment type="caution">
    <text evidence="19">The sequence shown here is derived from an EMBL/GenBank/DDBJ whole genome shotgun (WGS) entry which is preliminary data.</text>
</comment>
<accession>A0ABV1RHL0</accession>
<dbReference type="Pfam" id="PF00072">
    <property type="entry name" value="Response_reg"/>
    <property type="match status" value="2"/>
</dbReference>
<dbReference type="SMART" id="SM00388">
    <property type="entry name" value="HisKA"/>
    <property type="match status" value="1"/>
</dbReference>
<feature type="modified residue" description="4-aspartylphosphate" evidence="13">
    <location>
        <position position="858"/>
    </location>
</feature>
<dbReference type="PRINTS" id="PR00344">
    <property type="entry name" value="BCTRLSENSOR"/>
</dbReference>
<dbReference type="Gene3D" id="3.30.450.20">
    <property type="entry name" value="PAS domain"/>
    <property type="match status" value="1"/>
</dbReference>
<dbReference type="Gene3D" id="1.10.287.130">
    <property type="match status" value="1"/>
</dbReference>
<dbReference type="PANTHER" id="PTHR45339:SF1">
    <property type="entry name" value="HYBRID SIGNAL TRANSDUCTION HISTIDINE KINASE J"/>
    <property type="match status" value="1"/>
</dbReference>
<dbReference type="SUPFAM" id="SSF47384">
    <property type="entry name" value="Homodimeric domain of signal transducing histidine kinase"/>
    <property type="match status" value="1"/>
</dbReference>
<dbReference type="InterPro" id="IPR001789">
    <property type="entry name" value="Sig_transdc_resp-reg_receiver"/>
</dbReference>
<dbReference type="InterPro" id="IPR004358">
    <property type="entry name" value="Sig_transdc_His_kin-like_C"/>
</dbReference>
<dbReference type="InterPro" id="IPR036641">
    <property type="entry name" value="HPT_dom_sf"/>
</dbReference>
<organism evidence="19 20">
    <name type="scientific">Catenovulum sediminis</name>
    <dbReference type="NCBI Taxonomy" id="1740262"/>
    <lineage>
        <taxon>Bacteria</taxon>
        <taxon>Pseudomonadati</taxon>
        <taxon>Pseudomonadota</taxon>
        <taxon>Gammaproteobacteria</taxon>
        <taxon>Alteromonadales</taxon>
        <taxon>Alteromonadaceae</taxon>
        <taxon>Catenovulum</taxon>
    </lineage>
</organism>
<feature type="domain" description="PAC" evidence="17">
    <location>
        <begin position="486"/>
        <end position="538"/>
    </location>
</feature>
<feature type="transmembrane region" description="Helical" evidence="14">
    <location>
        <begin position="363"/>
        <end position="384"/>
    </location>
</feature>
<dbReference type="SUPFAM" id="SSF55874">
    <property type="entry name" value="ATPase domain of HSP90 chaperone/DNA topoisomerase II/histidine kinase"/>
    <property type="match status" value="1"/>
</dbReference>
<dbReference type="EC" id="2.7.13.3" evidence="3"/>
<feature type="domain" description="HPt" evidence="18">
    <location>
        <begin position="1116"/>
        <end position="1214"/>
    </location>
</feature>
<evidence type="ECO:0000256" key="14">
    <source>
        <dbReference type="SAM" id="Phobius"/>
    </source>
</evidence>
<dbReference type="Gene3D" id="3.40.50.2300">
    <property type="match status" value="2"/>
</dbReference>
<evidence type="ECO:0000256" key="7">
    <source>
        <dbReference type="ARBA" id="ARBA00022741"/>
    </source>
</evidence>
<dbReference type="SMART" id="SM00387">
    <property type="entry name" value="HATPase_c"/>
    <property type="match status" value="1"/>
</dbReference>
<evidence type="ECO:0000256" key="1">
    <source>
        <dbReference type="ARBA" id="ARBA00000085"/>
    </source>
</evidence>
<comment type="catalytic activity">
    <reaction evidence="1">
        <text>ATP + protein L-histidine = ADP + protein N-phospho-L-histidine.</text>
        <dbReference type="EC" id="2.7.13.3"/>
    </reaction>
</comment>
<keyword evidence="5 13" id="KW-0597">Phosphoprotein</keyword>
<dbReference type="CDD" id="cd00082">
    <property type="entry name" value="HisKA"/>
    <property type="match status" value="1"/>
</dbReference>
<evidence type="ECO:0000259" key="16">
    <source>
        <dbReference type="PROSITE" id="PS50110"/>
    </source>
</evidence>